<comment type="catalytic activity">
    <reaction evidence="10 11">
        <text>D-alanyl-D-alanine + UDP-N-acetyl-alpha-D-muramoyl-L-alanyl-gamma-D-glutamyl-meso-2,6-diaminopimelate + ATP = UDP-N-acetyl-alpha-D-muramoyl-L-alanyl-gamma-D-glutamyl-meso-2,6-diaminopimeloyl-D-alanyl-D-alanine + ADP + phosphate + H(+)</text>
        <dbReference type="Rhea" id="RHEA:28374"/>
        <dbReference type="ChEBI" id="CHEBI:15378"/>
        <dbReference type="ChEBI" id="CHEBI:30616"/>
        <dbReference type="ChEBI" id="CHEBI:43474"/>
        <dbReference type="ChEBI" id="CHEBI:57822"/>
        <dbReference type="ChEBI" id="CHEBI:61386"/>
        <dbReference type="ChEBI" id="CHEBI:83905"/>
        <dbReference type="ChEBI" id="CHEBI:456216"/>
        <dbReference type="EC" id="6.3.2.10"/>
    </reaction>
</comment>
<evidence type="ECO:0000256" key="10">
    <source>
        <dbReference type="HAMAP-Rule" id="MF_02019"/>
    </source>
</evidence>
<keyword evidence="2 10" id="KW-0436">Ligase</keyword>
<dbReference type="GO" id="GO:0005524">
    <property type="term" value="F:ATP binding"/>
    <property type="evidence" value="ECO:0007669"/>
    <property type="project" value="UniProtKB-UniRule"/>
</dbReference>
<feature type="binding site" evidence="10">
    <location>
        <begin position="121"/>
        <end position="127"/>
    </location>
    <ligand>
        <name>ATP</name>
        <dbReference type="ChEBI" id="CHEBI:30616"/>
    </ligand>
</feature>
<evidence type="ECO:0000256" key="7">
    <source>
        <dbReference type="ARBA" id="ARBA00022984"/>
    </source>
</evidence>
<feature type="domain" description="Mur ligase C-terminal" evidence="12">
    <location>
        <begin position="349"/>
        <end position="463"/>
    </location>
</feature>
<dbReference type="EMBL" id="LN829119">
    <property type="protein sequence ID" value="CPR22536.1"/>
    <property type="molecule type" value="Genomic_DNA"/>
</dbReference>
<dbReference type="PANTHER" id="PTHR43024:SF1">
    <property type="entry name" value="UDP-N-ACETYLMURAMOYL-TRIPEPTIDE--D-ALANYL-D-ALANINE LIGASE"/>
    <property type="match status" value="1"/>
</dbReference>
<dbReference type="GO" id="GO:0005737">
    <property type="term" value="C:cytoplasm"/>
    <property type="evidence" value="ECO:0007669"/>
    <property type="project" value="UniProtKB-SubCell"/>
</dbReference>
<evidence type="ECO:0000259" key="12">
    <source>
        <dbReference type="Pfam" id="PF02875"/>
    </source>
</evidence>
<keyword evidence="3 10" id="KW-0132">Cell division</keyword>
<dbReference type="Pfam" id="PF02875">
    <property type="entry name" value="Mur_ligase_C"/>
    <property type="match status" value="1"/>
</dbReference>
<organism evidence="14 15">
    <name type="scientific">Candidatus Filomicrobium marinum</name>
    <dbReference type="NCBI Taxonomy" id="1608628"/>
    <lineage>
        <taxon>Bacteria</taxon>
        <taxon>Pseudomonadati</taxon>
        <taxon>Pseudomonadota</taxon>
        <taxon>Alphaproteobacteria</taxon>
        <taxon>Hyphomicrobiales</taxon>
        <taxon>Hyphomicrobiaceae</taxon>
        <taxon>Filomicrobium</taxon>
    </lineage>
</organism>
<dbReference type="Gene3D" id="3.40.1190.10">
    <property type="entry name" value="Mur-like, catalytic domain"/>
    <property type="match status" value="1"/>
</dbReference>
<evidence type="ECO:0000256" key="2">
    <source>
        <dbReference type="ARBA" id="ARBA00022598"/>
    </source>
</evidence>
<dbReference type="KEGG" id="fiy:BN1229_v1_3969"/>
<dbReference type="Gene3D" id="3.90.190.20">
    <property type="entry name" value="Mur ligase, C-terminal domain"/>
    <property type="match status" value="1"/>
</dbReference>
<dbReference type="SUPFAM" id="SSF53244">
    <property type="entry name" value="MurD-like peptide ligases, peptide-binding domain"/>
    <property type="match status" value="1"/>
</dbReference>
<keyword evidence="9 10" id="KW-0961">Cell wall biogenesis/degradation</keyword>
<dbReference type="GO" id="GO:0008360">
    <property type="term" value="P:regulation of cell shape"/>
    <property type="evidence" value="ECO:0007669"/>
    <property type="project" value="UniProtKB-KW"/>
</dbReference>
<dbReference type="HAMAP" id="MF_02019">
    <property type="entry name" value="MurF"/>
    <property type="match status" value="1"/>
</dbReference>
<comment type="subcellular location">
    <subcellularLocation>
        <location evidence="10 11">Cytoplasm</location>
    </subcellularLocation>
</comment>
<keyword evidence="1 10" id="KW-0963">Cytoplasm</keyword>
<dbReference type="GO" id="GO:0008766">
    <property type="term" value="F:UDP-N-acetylmuramoylalanyl-D-glutamyl-2,6-diaminopimelate-D-alanyl-D-alanine ligase activity"/>
    <property type="evidence" value="ECO:0007669"/>
    <property type="project" value="RHEA"/>
</dbReference>
<dbReference type="Proteomes" id="UP000033187">
    <property type="component" value="Chromosome 1"/>
</dbReference>
<dbReference type="InterPro" id="IPR013221">
    <property type="entry name" value="Mur_ligase_cen"/>
</dbReference>
<evidence type="ECO:0000256" key="6">
    <source>
        <dbReference type="ARBA" id="ARBA00022960"/>
    </source>
</evidence>
<keyword evidence="4 10" id="KW-0547">Nucleotide-binding</keyword>
<dbReference type="InterPro" id="IPR005863">
    <property type="entry name" value="UDP-N-AcMur_synth"/>
</dbReference>
<evidence type="ECO:0000256" key="4">
    <source>
        <dbReference type="ARBA" id="ARBA00022741"/>
    </source>
</evidence>
<dbReference type="GO" id="GO:0051301">
    <property type="term" value="P:cell division"/>
    <property type="evidence" value="ECO:0007669"/>
    <property type="project" value="UniProtKB-KW"/>
</dbReference>
<keyword evidence="15" id="KW-1185">Reference proteome</keyword>
<dbReference type="EC" id="6.3.2.10" evidence="10 11"/>
<keyword evidence="7 10" id="KW-0573">Peptidoglycan synthesis</keyword>
<dbReference type="SUPFAM" id="SSF63418">
    <property type="entry name" value="MurE/MurF N-terminal domain"/>
    <property type="match status" value="1"/>
</dbReference>
<dbReference type="PANTHER" id="PTHR43024">
    <property type="entry name" value="UDP-N-ACETYLMURAMOYL-TRIPEPTIDE--D-ALANYL-D-ALANINE LIGASE"/>
    <property type="match status" value="1"/>
</dbReference>
<dbReference type="InterPro" id="IPR051046">
    <property type="entry name" value="MurCDEF_CellWall_CoF430Synth"/>
</dbReference>
<dbReference type="UniPathway" id="UPA00219"/>
<dbReference type="Gene3D" id="3.40.1390.10">
    <property type="entry name" value="MurE/MurF, N-terminal domain"/>
    <property type="match status" value="1"/>
</dbReference>
<dbReference type="NCBIfam" id="TIGR01143">
    <property type="entry name" value="murF"/>
    <property type="match status" value="1"/>
</dbReference>
<keyword evidence="6 10" id="KW-0133">Cell shape</keyword>
<dbReference type="GO" id="GO:0071555">
    <property type="term" value="P:cell wall organization"/>
    <property type="evidence" value="ECO:0007669"/>
    <property type="project" value="UniProtKB-KW"/>
</dbReference>
<dbReference type="InterPro" id="IPR036615">
    <property type="entry name" value="Mur_ligase_C_dom_sf"/>
</dbReference>
<sequence length="486" mass="51414">MEVDVRNERGPLWDWDALVLAAGGELDGTPEKDVFGFSLDSREISPGDVFVALKDKRDGHDFVSKAFAAGAAGAIVETQYQRKAGDGPLIRVADTLVALENIGRAARSRLAPEARVVAVTGSSGKTTTKDMLRAAFGRLGVTHAGDKSFNNHWGVPLTLARMPADTRFGVFEIGMSHGGEITPLTKLVRPHVAIVLNVLPAHLGNFVSEEEIADAKGEIFAGLEPDGVAILNQDNLHFERLRTRAQSSASRILTFGDAEGEPDAALIDCGRRARDGMEGQRILAEFPSSDTVTYQIALAGRHIAENSLAALLAVDALGGDVASAAKGLAELPALHGRGERTLLSLSRGNILLIDESYNANPASMAAAITTAGQARSDEHGRLVLVLGDMLELGDKAEELHRGLKEIIDAAKADLVFACGSNMAALYYDLPADMQGQWAATSDGLREPLLETLQAGDIVMVKGSNGSAMVPLVGALKQHHATVADDV</sequence>
<evidence type="ECO:0000256" key="3">
    <source>
        <dbReference type="ARBA" id="ARBA00022618"/>
    </source>
</evidence>
<evidence type="ECO:0000313" key="14">
    <source>
        <dbReference type="EMBL" id="CPR22536.1"/>
    </source>
</evidence>
<evidence type="ECO:0000259" key="13">
    <source>
        <dbReference type="Pfam" id="PF08245"/>
    </source>
</evidence>
<protein>
    <recommendedName>
        <fullName evidence="10 11">UDP-N-acetylmuramoyl-tripeptide--D-alanyl-D-alanine ligase</fullName>
        <ecNumber evidence="10 11">6.3.2.10</ecNumber>
    </recommendedName>
    <alternativeName>
        <fullName evidence="10">D-alanyl-D-alanine-adding enzyme</fullName>
    </alternativeName>
</protein>
<evidence type="ECO:0000256" key="9">
    <source>
        <dbReference type="ARBA" id="ARBA00023316"/>
    </source>
</evidence>
<dbReference type="AlphaFoldDB" id="A0A0D6JKR7"/>
<feature type="domain" description="Mur ligase central" evidence="13">
    <location>
        <begin position="119"/>
        <end position="313"/>
    </location>
</feature>
<gene>
    <name evidence="10" type="primary">murF</name>
    <name evidence="14" type="ORF">YBN1229_v1_3969</name>
</gene>
<keyword evidence="8 10" id="KW-0131">Cell cycle</keyword>
<proteinExistence type="inferred from homology"/>
<evidence type="ECO:0000256" key="1">
    <source>
        <dbReference type="ARBA" id="ARBA00022490"/>
    </source>
</evidence>
<evidence type="ECO:0000256" key="11">
    <source>
        <dbReference type="RuleBase" id="RU004136"/>
    </source>
</evidence>
<evidence type="ECO:0000256" key="8">
    <source>
        <dbReference type="ARBA" id="ARBA00023306"/>
    </source>
</evidence>
<keyword evidence="5 10" id="KW-0067">ATP-binding</keyword>
<dbReference type="GO" id="GO:0009252">
    <property type="term" value="P:peptidoglycan biosynthetic process"/>
    <property type="evidence" value="ECO:0007669"/>
    <property type="project" value="UniProtKB-UniRule"/>
</dbReference>
<comment type="pathway">
    <text evidence="10 11">Cell wall biogenesis; peptidoglycan biosynthesis.</text>
</comment>
<dbReference type="InterPro" id="IPR004101">
    <property type="entry name" value="Mur_ligase_C"/>
</dbReference>
<dbReference type="InterPro" id="IPR035911">
    <property type="entry name" value="MurE/MurF_N"/>
</dbReference>
<evidence type="ECO:0000313" key="15">
    <source>
        <dbReference type="Proteomes" id="UP000033187"/>
    </source>
</evidence>
<dbReference type="GO" id="GO:0047480">
    <property type="term" value="F:UDP-N-acetylmuramoyl-tripeptide-D-alanyl-D-alanine ligase activity"/>
    <property type="evidence" value="ECO:0007669"/>
    <property type="project" value="UniProtKB-UniRule"/>
</dbReference>
<accession>A0A0D6JKR7</accession>
<dbReference type="Pfam" id="PF08245">
    <property type="entry name" value="Mur_ligase_M"/>
    <property type="match status" value="1"/>
</dbReference>
<dbReference type="KEGG" id="fil:BN1229_v1_3982"/>
<comment type="function">
    <text evidence="10 11">Involved in cell wall formation. Catalyzes the final step in the synthesis of UDP-N-acetylmuramoyl-pentapeptide, the precursor of murein.</text>
</comment>
<name>A0A0D6JKR7_9HYPH</name>
<dbReference type="SUPFAM" id="SSF53623">
    <property type="entry name" value="MurD-like peptide ligases, catalytic domain"/>
    <property type="match status" value="1"/>
</dbReference>
<evidence type="ECO:0000256" key="5">
    <source>
        <dbReference type="ARBA" id="ARBA00022840"/>
    </source>
</evidence>
<dbReference type="InterPro" id="IPR036565">
    <property type="entry name" value="Mur-like_cat_sf"/>
</dbReference>
<comment type="similarity">
    <text evidence="10">Belongs to the MurCDEF family. MurF subfamily.</text>
</comment>
<reference evidence="15" key="1">
    <citation type="submission" date="2015-02" db="EMBL/GenBank/DDBJ databases">
        <authorList>
            <person name="Chooi Y.-H."/>
        </authorList>
    </citation>
    <scope>NUCLEOTIDE SEQUENCE [LARGE SCALE GENOMIC DNA]</scope>
    <source>
        <strain evidence="15">strain Y</strain>
    </source>
</reference>